<dbReference type="SUPFAM" id="SSF51182">
    <property type="entry name" value="RmlC-like cupins"/>
    <property type="match status" value="1"/>
</dbReference>
<dbReference type="Gene3D" id="2.60.120.10">
    <property type="entry name" value="Jelly Rolls"/>
    <property type="match status" value="1"/>
</dbReference>
<feature type="region of interest" description="Disordered" evidence="1">
    <location>
        <begin position="49"/>
        <end position="76"/>
    </location>
</feature>
<accession>A0ABW0ZRZ1</accession>
<organism evidence="2 3">
    <name type="scientific">Actinomadura rugatobispora</name>
    <dbReference type="NCBI Taxonomy" id="1994"/>
    <lineage>
        <taxon>Bacteria</taxon>
        <taxon>Bacillati</taxon>
        <taxon>Actinomycetota</taxon>
        <taxon>Actinomycetes</taxon>
        <taxon>Streptosporangiales</taxon>
        <taxon>Thermomonosporaceae</taxon>
        <taxon>Actinomadura</taxon>
    </lineage>
</organism>
<evidence type="ECO:0000313" key="2">
    <source>
        <dbReference type="EMBL" id="MFC5745432.1"/>
    </source>
</evidence>
<reference evidence="3" key="1">
    <citation type="journal article" date="2019" name="Int. J. Syst. Evol. Microbiol.">
        <title>The Global Catalogue of Microorganisms (GCM) 10K type strain sequencing project: providing services to taxonomists for standard genome sequencing and annotation.</title>
        <authorList>
            <consortium name="The Broad Institute Genomics Platform"/>
            <consortium name="The Broad Institute Genome Sequencing Center for Infectious Disease"/>
            <person name="Wu L."/>
            <person name="Ma J."/>
        </authorList>
    </citation>
    <scope>NUCLEOTIDE SEQUENCE [LARGE SCALE GENOMIC DNA]</scope>
    <source>
        <strain evidence="3">KCTC 42087</strain>
    </source>
</reference>
<sequence>MEPLQRPATTELPEKMLSGDAWADVVYRGEDPSRARANVVRFAPGARTTWHSHGLGQRAARTPRPAGSADRAVLRQ</sequence>
<dbReference type="EMBL" id="JBHSON010000008">
    <property type="protein sequence ID" value="MFC5745432.1"/>
    <property type="molecule type" value="Genomic_DNA"/>
</dbReference>
<name>A0ABW0ZRZ1_9ACTN</name>
<gene>
    <name evidence="2" type="ORF">ACFPZN_07435</name>
</gene>
<dbReference type="InterPro" id="IPR014710">
    <property type="entry name" value="RmlC-like_jellyroll"/>
</dbReference>
<keyword evidence="3" id="KW-1185">Reference proteome</keyword>
<evidence type="ECO:0000313" key="3">
    <source>
        <dbReference type="Proteomes" id="UP001596074"/>
    </source>
</evidence>
<dbReference type="InterPro" id="IPR011051">
    <property type="entry name" value="RmlC_Cupin_sf"/>
</dbReference>
<proteinExistence type="predicted"/>
<comment type="caution">
    <text evidence="2">The sequence shown here is derived from an EMBL/GenBank/DDBJ whole genome shotgun (WGS) entry which is preliminary data.</text>
</comment>
<evidence type="ECO:0008006" key="4">
    <source>
        <dbReference type="Google" id="ProtNLM"/>
    </source>
</evidence>
<evidence type="ECO:0000256" key="1">
    <source>
        <dbReference type="SAM" id="MobiDB-lite"/>
    </source>
</evidence>
<dbReference type="RefSeq" id="WP_378281058.1">
    <property type="nucleotide sequence ID" value="NZ_JBHSON010000008.1"/>
</dbReference>
<dbReference type="Proteomes" id="UP001596074">
    <property type="component" value="Unassembled WGS sequence"/>
</dbReference>
<protein>
    <recommendedName>
        <fullName evidence="4">Cupin domain-containing protein</fullName>
    </recommendedName>
</protein>